<feature type="binding site" evidence="7">
    <location>
        <begin position="131"/>
        <end position="134"/>
    </location>
    <ligand>
        <name>carbamoyl phosphate</name>
        <dbReference type="ChEBI" id="CHEBI:58228"/>
    </ligand>
</feature>
<evidence type="ECO:0000313" key="11">
    <source>
        <dbReference type="Proteomes" id="UP000246132"/>
    </source>
</evidence>
<feature type="binding site" evidence="7">
    <location>
        <begin position="53"/>
        <end position="56"/>
    </location>
    <ligand>
        <name>carbamoyl phosphate</name>
        <dbReference type="ChEBI" id="CHEBI:58228"/>
    </ligand>
</feature>
<dbReference type="HAMAP" id="MF_01109">
    <property type="entry name" value="OTCase"/>
    <property type="match status" value="1"/>
</dbReference>
<dbReference type="PRINTS" id="PR00102">
    <property type="entry name" value="OTCASE"/>
</dbReference>
<feature type="binding site" evidence="7">
    <location>
        <position position="289"/>
    </location>
    <ligand>
        <name>carbamoyl phosphate</name>
        <dbReference type="ChEBI" id="CHEBI:58228"/>
    </ligand>
</feature>
<dbReference type="GO" id="GO:0042450">
    <property type="term" value="P:L-arginine biosynthetic process via ornithine"/>
    <property type="evidence" value="ECO:0007669"/>
    <property type="project" value="UniProtKB-UniRule"/>
</dbReference>
<dbReference type="Pfam" id="PF00185">
    <property type="entry name" value="OTCace"/>
    <property type="match status" value="1"/>
</dbReference>
<dbReference type="AlphaFoldDB" id="A0A3A8ADP4"/>
<dbReference type="Gene3D" id="3.40.50.1370">
    <property type="entry name" value="Aspartate/ornithine carbamoyltransferase"/>
    <property type="match status" value="2"/>
</dbReference>
<feature type="binding site" evidence="7">
    <location>
        <begin position="261"/>
        <end position="262"/>
    </location>
    <ligand>
        <name>carbamoyl phosphate</name>
        <dbReference type="ChEBI" id="CHEBI:58228"/>
    </ligand>
</feature>
<evidence type="ECO:0000256" key="1">
    <source>
        <dbReference type="ARBA" id="ARBA00003822"/>
    </source>
</evidence>
<dbReference type="GO" id="GO:0004585">
    <property type="term" value="F:ornithine carbamoyltransferase activity"/>
    <property type="evidence" value="ECO:0007669"/>
    <property type="project" value="UniProtKB-UniRule"/>
</dbReference>
<evidence type="ECO:0000256" key="6">
    <source>
        <dbReference type="ARBA" id="ARBA00048772"/>
    </source>
</evidence>
<feature type="binding site" evidence="7">
    <location>
        <position position="162"/>
    </location>
    <ligand>
        <name>L-ornithine</name>
        <dbReference type="ChEBI" id="CHEBI:46911"/>
    </ligand>
</feature>
<dbReference type="SUPFAM" id="SSF53671">
    <property type="entry name" value="Aspartate/ornithine carbamoyltransferase"/>
    <property type="match status" value="1"/>
</dbReference>
<reference evidence="10 11" key="1">
    <citation type="journal article" date="2018" name="Int. J. Syst. Bacteriol.">
        <title>Oceaniradius stylonemae gen. nov., sp. nov., isolated from a red alga, Stylonema cornu-cervi.</title>
        <authorList>
            <person name="Jeong S."/>
        </authorList>
    </citation>
    <scope>NUCLEOTIDE SEQUENCE [LARGE SCALE GENOMIC DNA]</scope>
    <source>
        <strain evidence="10 11">StC1</strain>
    </source>
</reference>
<feature type="binding site" evidence="7">
    <location>
        <position position="80"/>
    </location>
    <ligand>
        <name>carbamoyl phosphate</name>
        <dbReference type="ChEBI" id="CHEBI:58228"/>
    </ligand>
</feature>
<dbReference type="GO" id="GO:0005737">
    <property type="term" value="C:cytoplasm"/>
    <property type="evidence" value="ECO:0007669"/>
    <property type="project" value="UniProtKB-SubCell"/>
</dbReference>
<evidence type="ECO:0000256" key="5">
    <source>
        <dbReference type="ARBA" id="ARBA00022679"/>
    </source>
</evidence>
<dbReference type="NCBIfam" id="NF001986">
    <property type="entry name" value="PRK00779.1"/>
    <property type="match status" value="1"/>
</dbReference>
<dbReference type="InterPro" id="IPR006131">
    <property type="entry name" value="Asp_carbamoyltransf_Asp/Orn-bd"/>
</dbReference>
<dbReference type="GO" id="GO:0019240">
    <property type="term" value="P:citrulline biosynthetic process"/>
    <property type="evidence" value="ECO:0007669"/>
    <property type="project" value="TreeGrafter"/>
</dbReference>
<proteinExistence type="inferred from homology"/>
<dbReference type="PROSITE" id="PS00097">
    <property type="entry name" value="CARBAMOYLTRANSFERASE"/>
    <property type="match status" value="1"/>
</dbReference>
<evidence type="ECO:0000256" key="3">
    <source>
        <dbReference type="ARBA" id="ARBA00007805"/>
    </source>
</evidence>
<comment type="similarity">
    <text evidence="3 7">Belongs to the aspartate/ornithine carbamoyltransferase superfamily. OTCase family.</text>
</comment>
<dbReference type="Pfam" id="PF02729">
    <property type="entry name" value="OTCace_N"/>
    <property type="match status" value="1"/>
</dbReference>
<organism evidence="10 11">
    <name type="scientific">Oceaniradius stylonematis</name>
    <dbReference type="NCBI Taxonomy" id="2184161"/>
    <lineage>
        <taxon>Bacteria</taxon>
        <taxon>Pseudomonadati</taxon>
        <taxon>Pseudomonadota</taxon>
        <taxon>Alphaproteobacteria</taxon>
        <taxon>Hyphomicrobiales</taxon>
        <taxon>Ahrensiaceae</taxon>
        <taxon>Oceaniradius</taxon>
    </lineage>
</organism>
<feature type="binding site" evidence="7">
    <location>
        <position position="104"/>
    </location>
    <ligand>
        <name>carbamoyl phosphate</name>
        <dbReference type="ChEBI" id="CHEBI:58228"/>
    </ligand>
</feature>
<dbReference type="GO" id="GO:0016597">
    <property type="term" value="F:amino acid binding"/>
    <property type="evidence" value="ECO:0007669"/>
    <property type="project" value="InterPro"/>
</dbReference>
<dbReference type="PANTHER" id="PTHR45753">
    <property type="entry name" value="ORNITHINE CARBAMOYLTRANSFERASE, MITOCHONDRIAL"/>
    <property type="match status" value="1"/>
</dbReference>
<evidence type="ECO:0000313" key="10">
    <source>
        <dbReference type="EMBL" id="RKF07139.1"/>
    </source>
</evidence>
<protein>
    <recommendedName>
        <fullName evidence="4 7">Ornithine carbamoyltransferase</fullName>
        <shortName evidence="7">OTCase</shortName>
        <ecNumber evidence="4 7">2.1.3.3</ecNumber>
    </recommendedName>
</protein>
<dbReference type="NCBIfam" id="TIGR00658">
    <property type="entry name" value="orni_carb_tr"/>
    <property type="match status" value="1"/>
</dbReference>
<evidence type="ECO:0000256" key="2">
    <source>
        <dbReference type="ARBA" id="ARBA00004975"/>
    </source>
</evidence>
<dbReference type="InterPro" id="IPR036901">
    <property type="entry name" value="Asp/Orn_carbamoylTrfase_sf"/>
</dbReference>
<dbReference type="Proteomes" id="UP000246132">
    <property type="component" value="Unassembled WGS sequence"/>
</dbReference>
<dbReference type="FunFam" id="3.40.50.1370:FF:000008">
    <property type="entry name" value="Ornithine carbamoyltransferase"/>
    <property type="match status" value="1"/>
</dbReference>
<evidence type="ECO:0000259" key="8">
    <source>
        <dbReference type="Pfam" id="PF00185"/>
    </source>
</evidence>
<comment type="catalytic activity">
    <reaction evidence="6 7">
        <text>carbamoyl phosphate + L-ornithine = L-citrulline + phosphate + H(+)</text>
        <dbReference type="Rhea" id="RHEA:19513"/>
        <dbReference type="ChEBI" id="CHEBI:15378"/>
        <dbReference type="ChEBI" id="CHEBI:43474"/>
        <dbReference type="ChEBI" id="CHEBI:46911"/>
        <dbReference type="ChEBI" id="CHEBI:57743"/>
        <dbReference type="ChEBI" id="CHEBI:58228"/>
        <dbReference type="EC" id="2.1.3.3"/>
    </reaction>
</comment>
<dbReference type="InterPro" id="IPR024904">
    <property type="entry name" value="OTCase_ArgI"/>
</dbReference>
<comment type="pathway">
    <text evidence="2">Amino-acid biosynthesis; L-arginine biosynthesis; L-arginine from L-ornithine and carbamoyl phosphate: step 1/3.</text>
</comment>
<comment type="caution">
    <text evidence="10">The sequence shown here is derived from an EMBL/GenBank/DDBJ whole genome shotgun (WGS) entry which is preliminary data.</text>
</comment>
<feature type="binding site" evidence="7">
    <location>
        <begin position="226"/>
        <end position="227"/>
    </location>
    <ligand>
        <name>L-ornithine</name>
        <dbReference type="ChEBI" id="CHEBI:46911"/>
    </ligand>
</feature>
<feature type="domain" description="Aspartate/ornithine carbamoyltransferase carbamoyl-P binding" evidence="9">
    <location>
        <begin position="4"/>
        <end position="144"/>
    </location>
</feature>
<dbReference type="InterPro" id="IPR006132">
    <property type="entry name" value="Asp/Orn_carbamoyltranf_P-bd"/>
</dbReference>
<evidence type="ECO:0000256" key="7">
    <source>
        <dbReference type="HAMAP-Rule" id="MF_01109"/>
    </source>
</evidence>
<feature type="binding site" evidence="7">
    <location>
        <position position="222"/>
    </location>
    <ligand>
        <name>L-ornithine</name>
        <dbReference type="ChEBI" id="CHEBI:46911"/>
    </ligand>
</feature>
<dbReference type="OrthoDB" id="9802587at2"/>
<evidence type="ECO:0000259" key="9">
    <source>
        <dbReference type="Pfam" id="PF02729"/>
    </source>
</evidence>
<dbReference type="RefSeq" id="WP_109766908.1">
    <property type="nucleotide sequence ID" value="NZ_CP159474.1"/>
</dbReference>
<dbReference type="EC" id="2.1.3.3" evidence="4 7"/>
<evidence type="ECO:0000256" key="4">
    <source>
        <dbReference type="ARBA" id="ARBA00013007"/>
    </source>
</evidence>
<sequence>MSARHFLDLSAVTAADLRTIIDSALAGKAAHKAGTAARPLEGKALAMIFEKPSTRTRVSFDVGMRQLGGETIMLTGGEMQLGRDETIADTARVLSRYVDIIMIRTHEHDRLAELADAATVPVINGLTDATHPCQIMADVMTFEEHRGPVAGRKIAWSGDGNNVLHSMIEASARFAFELAVAVPSGNEPDRAYMDWARGQGAKVSVTHDPETAVQDADAVVTDTWVSMGQEERARGHNVFMPYQVNQALMAHAKPDALFMHCLPAHRGEEVTDAVIDGPQSVVLDEAENRMHVQKAIIAWCLGESLA</sequence>
<dbReference type="InterPro" id="IPR002292">
    <property type="entry name" value="Orn/put_carbamltrans"/>
</dbReference>
<keyword evidence="7" id="KW-0963">Cytoplasm</keyword>
<keyword evidence="11" id="KW-1185">Reference proteome</keyword>
<dbReference type="EMBL" id="QFWV02000004">
    <property type="protein sequence ID" value="RKF07139.1"/>
    <property type="molecule type" value="Genomic_DNA"/>
</dbReference>
<dbReference type="PRINTS" id="PR00100">
    <property type="entry name" value="AOTCASE"/>
</dbReference>
<comment type="function">
    <text evidence="1">Reversibly catalyzes the transfer of the carbamoyl group from carbamoyl phosphate (CP) to the N(epsilon) atom of ornithine (ORN) to produce L-citrulline.</text>
</comment>
<gene>
    <name evidence="10" type="primary">argF</name>
    <name evidence="10" type="ORF">DEM25_004620</name>
</gene>
<comment type="subcellular location">
    <subcellularLocation>
        <location evidence="7">Cytoplasm</location>
    </subcellularLocation>
</comment>
<dbReference type="PANTHER" id="PTHR45753:SF3">
    <property type="entry name" value="ORNITHINE TRANSCARBAMYLASE, MITOCHONDRIAL"/>
    <property type="match status" value="1"/>
</dbReference>
<accession>A0A3A8ADP4</accession>
<dbReference type="InterPro" id="IPR006130">
    <property type="entry name" value="Asp/Orn_carbamoylTrfase"/>
</dbReference>
<feature type="domain" description="Aspartate/ornithine carbamoyltransferase Asp/Orn-binding" evidence="8">
    <location>
        <begin position="151"/>
        <end position="300"/>
    </location>
</feature>
<name>A0A3A8ADP4_9HYPH</name>
<keyword evidence="5 7" id="KW-0808">Transferase</keyword>